<dbReference type="Pfam" id="PF04816">
    <property type="entry name" value="TrmK"/>
    <property type="match status" value="1"/>
</dbReference>
<protein>
    <submittedName>
        <fullName evidence="1">SAM-dependent methyltransferase</fullName>
    </submittedName>
</protein>
<dbReference type="RefSeq" id="WP_249321613.1">
    <property type="nucleotide sequence ID" value="NZ_CP060632.1"/>
</dbReference>
<gene>
    <name evidence="1" type="ORF">H9Q76_03370</name>
</gene>
<sequence length="254" mass="28937">MPMTNMQNRDKKIPLSNRMQSILAMLQQEKLSHGKIPCVADIGCDHAFVSMACVRDGLAERVIAMDVRKGPLSIAQTHIQEYGFEKSVETRLSNGFEAIEPGEATWAVLAGMGGELMKTILQNGKAHLDAGIGLILQPQSEPQAVRSYLQEERYIIIDEDFLREDGKFYTIIKAIKNTETKKLPQMDNVELKYGPALLRKENPVFQEYLLEEQHKMQELQNRLSLQDTVSSKRRRKELEEELLLLARAMTWNHG</sequence>
<keyword evidence="1" id="KW-0489">Methyltransferase</keyword>
<evidence type="ECO:0000313" key="2">
    <source>
        <dbReference type="Proteomes" id="UP000515819"/>
    </source>
</evidence>
<dbReference type="PIRSF" id="PIRSF018637">
    <property type="entry name" value="TrmK"/>
    <property type="match status" value="1"/>
</dbReference>
<dbReference type="SUPFAM" id="SSF53335">
    <property type="entry name" value="S-adenosyl-L-methionine-dependent methyltransferases"/>
    <property type="match status" value="1"/>
</dbReference>
<dbReference type="InterPro" id="IPR006901">
    <property type="entry name" value="TrmK"/>
</dbReference>
<dbReference type="Gene3D" id="3.40.50.150">
    <property type="entry name" value="Vaccinia Virus protein VP39"/>
    <property type="match status" value="1"/>
</dbReference>
<reference evidence="1 2" key="1">
    <citation type="submission" date="2020-08" db="EMBL/GenBank/DDBJ databases">
        <authorList>
            <person name="Liu C."/>
            <person name="Sun Q."/>
        </authorList>
    </citation>
    <scope>NUCLEOTIDE SEQUENCE [LARGE SCALE GENOMIC DNA]</scope>
    <source>
        <strain evidence="1 2">NSJ-4</strain>
    </source>
</reference>
<evidence type="ECO:0000313" key="1">
    <source>
        <dbReference type="EMBL" id="QNM00342.1"/>
    </source>
</evidence>
<dbReference type="PANTHER" id="PTHR38451">
    <property type="entry name" value="TRNA (ADENINE(22)-N(1))-METHYLTRANSFERASE"/>
    <property type="match status" value="1"/>
</dbReference>
<dbReference type="PANTHER" id="PTHR38451:SF1">
    <property type="entry name" value="TRNA (ADENINE(22)-N(1))-METHYLTRANSFERASE"/>
    <property type="match status" value="1"/>
</dbReference>
<accession>A0A7G9FP60</accession>
<organism evidence="1 2">
    <name type="scientific">Wujia chipingensis</name>
    <dbReference type="NCBI Taxonomy" id="2763670"/>
    <lineage>
        <taxon>Bacteria</taxon>
        <taxon>Bacillati</taxon>
        <taxon>Bacillota</taxon>
        <taxon>Clostridia</taxon>
        <taxon>Lachnospirales</taxon>
        <taxon>Lachnospiraceae</taxon>
        <taxon>Wujia</taxon>
    </lineage>
</organism>
<proteinExistence type="predicted"/>
<keyword evidence="1" id="KW-0808">Transferase</keyword>
<dbReference type="GO" id="GO:0160105">
    <property type="term" value="F:tRNA (adenine(22)-N1)-methyltransferase activity"/>
    <property type="evidence" value="ECO:0007669"/>
    <property type="project" value="InterPro"/>
</dbReference>
<dbReference type="EMBL" id="CP060632">
    <property type="protein sequence ID" value="QNM00342.1"/>
    <property type="molecule type" value="Genomic_DNA"/>
</dbReference>
<name>A0A7G9FP60_9FIRM</name>
<dbReference type="Proteomes" id="UP000515819">
    <property type="component" value="Chromosome"/>
</dbReference>
<dbReference type="KEGG" id="wcp:H9Q76_03370"/>
<keyword evidence="2" id="KW-1185">Reference proteome</keyword>
<dbReference type="InterPro" id="IPR029063">
    <property type="entry name" value="SAM-dependent_MTases_sf"/>
</dbReference>
<dbReference type="GO" id="GO:0032259">
    <property type="term" value="P:methylation"/>
    <property type="evidence" value="ECO:0007669"/>
    <property type="project" value="UniProtKB-KW"/>
</dbReference>
<dbReference type="Gene3D" id="1.10.287.1890">
    <property type="match status" value="1"/>
</dbReference>
<dbReference type="AlphaFoldDB" id="A0A7G9FP60"/>